<sequence length="109" mass="11671">MVPGSNANNCSPRFIDYAPVKYIKDGSAASSLQFYLTDFHLISLYLQHFDRISQQCLILPTTLALFVVGQPRNGAAVAGISGIARRTICAGIGHTTATNVMRPQGMAAT</sequence>
<evidence type="ECO:0000313" key="2">
    <source>
        <dbReference type="Proteomes" id="UP000620124"/>
    </source>
</evidence>
<evidence type="ECO:0000313" key="1">
    <source>
        <dbReference type="EMBL" id="KAF7345384.1"/>
    </source>
</evidence>
<dbReference type="AlphaFoldDB" id="A0A8H7CPI6"/>
<dbReference type="Proteomes" id="UP000620124">
    <property type="component" value="Unassembled WGS sequence"/>
</dbReference>
<gene>
    <name evidence="1" type="ORF">MVEN_01556300</name>
</gene>
<accession>A0A8H7CPI6</accession>
<reference evidence="1" key="1">
    <citation type="submission" date="2020-05" db="EMBL/GenBank/DDBJ databases">
        <title>Mycena genomes resolve the evolution of fungal bioluminescence.</title>
        <authorList>
            <person name="Tsai I.J."/>
        </authorList>
    </citation>
    <scope>NUCLEOTIDE SEQUENCE</scope>
    <source>
        <strain evidence="1">CCC161011</strain>
    </source>
</reference>
<comment type="caution">
    <text evidence="1">The sequence shown here is derived from an EMBL/GenBank/DDBJ whole genome shotgun (WGS) entry which is preliminary data.</text>
</comment>
<organism evidence="1 2">
    <name type="scientific">Mycena venus</name>
    <dbReference type="NCBI Taxonomy" id="2733690"/>
    <lineage>
        <taxon>Eukaryota</taxon>
        <taxon>Fungi</taxon>
        <taxon>Dikarya</taxon>
        <taxon>Basidiomycota</taxon>
        <taxon>Agaricomycotina</taxon>
        <taxon>Agaricomycetes</taxon>
        <taxon>Agaricomycetidae</taxon>
        <taxon>Agaricales</taxon>
        <taxon>Marasmiineae</taxon>
        <taxon>Mycenaceae</taxon>
        <taxon>Mycena</taxon>
    </lineage>
</organism>
<protein>
    <submittedName>
        <fullName evidence="1">Uncharacterized protein</fullName>
    </submittedName>
</protein>
<proteinExistence type="predicted"/>
<dbReference type="EMBL" id="JACAZI010000013">
    <property type="protein sequence ID" value="KAF7345384.1"/>
    <property type="molecule type" value="Genomic_DNA"/>
</dbReference>
<keyword evidence="2" id="KW-1185">Reference proteome</keyword>
<name>A0A8H7CPI6_9AGAR</name>